<sequence>MFACLGLVLSTGSLVNLQLKELSQKFSVQSIETYSKQENQQKTLVNFQKNLPTFGFDNLLADLNYLQFIQYFGDTEARNMTGYSLVTDYFELLVSQDPRFTNAYLSLSTANSLFAAQPEKTVELLDRVLESSSPNLPGYPFFLWTYKATDEILFLGDLEAAKNSYLMAANWASKRNDDLGNELSDRFITTAKFLASNPDSTEARVGAWSTLLNQAQDSKTQQYVIEQLEKLGAEVNITPDGRLEVRPPESDRA</sequence>
<organism evidence="1 2">
    <name type="scientific">Waterburya agarophytonicola KI4</name>
    <dbReference type="NCBI Taxonomy" id="2874699"/>
    <lineage>
        <taxon>Bacteria</taxon>
        <taxon>Bacillati</taxon>
        <taxon>Cyanobacteriota</taxon>
        <taxon>Cyanophyceae</taxon>
        <taxon>Pleurocapsales</taxon>
        <taxon>Hyellaceae</taxon>
        <taxon>Waterburya</taxon>
        <taxon>Waterburya agarophytonicola</taxon>
    </lineage>
</organism>
<reference evidence="1" key="1">
    <citation type="journal article" date="2021" name="Antonie Van Leeuwenhoek">
        <title>Draft genome and description of Waterburya agarophytonicola gen. nov. sp. nov. (Pleurocapsales, Cyanobacteria): a seaweed symbiont.</title>
        <authorList>
            <person name="Bonthond G."/>
            <person name="Shalygin S."/>
            <person name="Bayer T."/>
            <person name="Weinberger F."/>
        </authorList>
    </citation>
    <scope>NUCLEOTIDE SEQUENCE</scope>
    <source>
        <strain evidence="1">KI4</strain>
    </source>
</reference>
<dbReference type="Proteomes" id="UP000729733">
    <property type="component" value="Unassembled WGS sequence"/>
</dbReference>
<dbReference type="EMBL" id="JADWDC010000002">
    <property type="protein sequence ID" value="MCC0175578.1"/>
    <property type="molecule type" value="Genomic_DNA"/>
</dbReference>
<accession>A0A964BLG7</accession>
<dbReference type="AlphaFoldDB" id="A0A964BLG7"/>
<gene>
    <name evidence="1" type="ORF">I4641_01105</name>
</gene>
<name>A0A964BLG7_9CYAN</name>
<dbReference type="RefSeq" id="WP_229638580.1">
    <property type="nucleotide sequence ID" value="NZ_JADWDC010000002.1"/>
</dbReference>
<evidence type="ECO:0000313" key="1">
    <source>
        <dbReference type="EMBL" id="MCC0175578.1"/>
    </source>
</evidence>
<comment type="caution">
    <text evidence="1">The sequence shown here is derived from an EMBL/GenBank/DDBJ whole genome shotgun (WGS) entry which is preliminary data.</text>
</comment>
<protein>
    <submittedName>
        <fullName evidence="1">Uncharacterized protein</fullName>
    </submittedName>
</protein>
<evidence type="ECO:0000313" key="2">
    <source>
        <dbReference type="Proteomes" id="UP000729733"/>
    </source>
</evidence>
<keyword evidence="2" id="KW-1185">Reference proteome</keyword>
<proteinExistence type="predicted"/>